<gene>
    <name evidence="2" type="ORF">SLEP1_g2429</name>
</gene>
<sequence length="153" mass="16650">MKKHESIIKTAKLASSEPSWVLSEPSKGDPALLGSTEPSRSRSPRTQPSWVSPNPTRLGLPCWVPTRPSKLGSTRSNRLSSSQPSEVETQGKKERKRKKEGEEEGLGGTIAITDKFGIQLASAEVPRNLLQESLKKIGVLDHINQGITDTSNP</sequence>
<feature type="region of interest" description="Disordered" evidence="1">
    <location>
        <begin position="1"/>
        <end position="106"/>
    </location>
</feature>
<evidence type="ECO:0000313" key="3">
    <source>
        <dbReference type="Proteomes" id="UP001054252"/>
    </source>
</evidence>
<reference evidence="2 3" key="1">
    <citation type="journal article" date="2021" name="Commun. Biol.">
        <title>The genome of Shorea leprosula (Dipterocarpaceae) highlights the ecological relevance of drought in aseasonal tropical rainforests.</title>
        <authorList>
            <person name="Ng K.K.S."/>
            <person name="Kobayashi M.J."/>
            <person name="Fawcett J.A."/>
            <person name="Hatakeyama M."/>
            <person name="Paape T."/>
            <person name="Ng C.H."/>
            <person name="Ang C.C."/>
            <person name="Tnah L.H."/>
            <person name="Lee C.T."/>
            <person name="Nishiyama T."/>
            <person name="Sese J."/>
            <person name="O'Brien M.J."/>
            <person name="Copetti D."/>
            <person name="Mohd Noor M.I."/>
            <person name="Ong R.C."/>
            <person name="Putra M."/>
            <person name="Sireger I.Z."/>
            <person name="Indrioko S."/>
            <person name="Kosugi Y."/>
            <person name="Izuno A."/>
            <person name="Isagi Y."/>
            <person name="Lee S.L."/>
            <person name="Shimizu K.K."/>
        </authorList>
    </citation>
    <scope>NUCLEOTIDE SEQUENCE [LARGE SCALE GENOMIC DNA]</scope>
    <source>
        <strain evidence="2">214</strain>
    </source>
</reference>
<proteinExistence type="predicted"/>
<evidence type="ECO:0000313" key="2">
    <source>
        <dbReference type="EMBL" id="GKU88128.1"/>
    </source>
</evidence>
<protein>
    <submittedName>
        <fullName evidence="2">Uncharacterized protein</fullName>
    </submittedName>
</protein>
<accession>A0AAV5HHL2</accession>
<name>A0AAV5HHL2_9ROSI</name>
<evidence type="ECO:0000256" key="1">
    <source>
        <dbReference type="SAM" id="MobiDB-lite"/>
    </source>
</evidence>
<dbReference type="EMBL" id="BPVZ01000002">
    <property type="protein sequence ID" value="GKU88128.1"/>
    <property type="molecule type" value="Genomic_DNA"/>
</dbReference>
<feature type="compositionally biased region" description="Polar residues" evidence="1">
    <location>
        <begin position="71"/>
        <end position="88"/>
    </location>
</feature>
<keyword evidence="3" id="KW-1185">Reference proteome</keyword>
<organism evidence="2 3">
    <name type="scientific">Rubroshorea leprosula</name>
    <dbReference type="NCBI Taxonomy" id="152421"/>
    <lineage>
        <taxon>Eukaryota</taxon>
        <taxon>Viridiplantae</taxon>
        <taxon>Streptophyta</taxon>
        <taxon>Embryophyta</taxon>
        <taxon>Tracheophyta</taxon>
        <taxon>Spermatophyta</taxon>
        <taxon>Magnoliopsida</taxon>
        <taxon>eudicotyledons</taxon>
        <taxon>Gunneridae</taxon>
        <taxon>Pentapetalae</taxon>
        <taxon>rosids</taxon>
        <taxon>malvids</taxon>
        <taxon>Malvales</taxon>
        <taxon>Dipterocarpaceae</taxon>
        <taxon>Rubroshorea</taxon>
    </lineage>
</organism>
<dbReference type="Proteomes" id="UP001054252">
    <property type="component" value="Unassembled WGS sequence"/>
</dbReference>
<comment type="caution">
    <text evidence="2">The sequence shown here is derived from an EMBL/GenBank/DDBJ whole genome shotgun (WGS) entry which is preliminary data.</text>
</comment>
<dbReference type="AlphaFoldDB" id="A0AAV5HHL2"/>